<comment type="similarity">
    <text evidence="1 6">Belongs to the carbohydrate kinase PfkB family.</text>
</comment>
<evidence type="ECO:0000256" key="2">
    <source>
        <dbReference type="ARBA" id="ARBA00022679"/>
    </source>
</evidence>
<dbReference type="PANTHER" id="PTHR43085">
    <property type="entry name" value="HEXOKINASE FAMILY MEMBER"/>
    <property type="match status" value="1"/>
</dbReference>
<dbReference type="PROSITE" id="PS00584">
    <property type="entry name" value="PFKB_KINASES_2"/>
    <property type="match status" value="1"/>
</dbReference>
<dbReference type="NCBIfam" id="NF006957">
    <property type="entry name" value="PRK09434.1"/>
    <property type="match status" value="1"/>
</dbReference>
<keyword evidence="9" id="KW-1185">Reference proteome</keyword>
<dbReference type="SUPFAM" id="SSF53613">
    <property type="entry name" value="Ribokinase-like"/>
    <property type="match status" value="1"/>
</dbReference>
<sequence length="322" mass="34191">MNGNKIWVIGDASVDLVPDEAGRYLKCPGGASANVAVSLARLDARCAFIGRLGLDPVGHFLAQILRREGVDIAQLKLDPQLKTAVLMVELADDGERTFSYLVTPGADSFVCCDDLPAFSAGEWFYFNSIGLTREPSRTACLTGAGRIRSAGGFVLFDVNLREAMWPDRSEIKPQIEQAIALADICKISADELCQLTATSDWRDARSYVRDLGCPVSVISLGAQGAYLINQGVEQHFPAVSARVVDTTGAGDAFVGGLLSELARLQAWRSSPLDRAINSANYCGAAAVTRRGAMTALPDAQALAAFHAAQTAASGAETITGRH</sequence>
<evidence type="ECO:0000256" key="6">
    <source>
        <dbReference type="RuleBase" id="RU003704"/>
    </source>
</evidence>
<organism evidence="8 9">
    <name type="scientific">Izhakiella australiensis</name>
    <dbReference type="NCBI Taxonomy" id="1926881"/>
    <lineage>
        <taxon>Bacteria</taxon>
        <taxon>Pseudomonadati</taxon>
        <taxon>Pseudomonadota</taxon>
        <taxon>Gammaproteobacteria</taxon>
        <taxon>Enterobacterales</taxon>
        <taxon>Erwiniaceae</taxon>
        <taxon>Izhakiella</taxon>
    </lineage>
</organism>
<dbReference type="PANTHER" id="PTHR43085:SF1">
    <property type="entry name" value="PSEUDOURIDINE KINASE-RELATED"/>
    <property type="match status" value="1"/>
</dbReference>
<evidence type="ECO:0000256" key="4">
    <source>
        <dbReference type="ARBA" id="ARBA00022777"/>
    </source>
</evidence>
<evidence type="ECO:0000313" key="9">
    <source>
        <dbReference type="Proteomes" id="UP000190667"/>
    </source>
</evidence>
<evidence type="ECO:0000259" key="7">
    <source>
        <dbReference type="Pfam" id="PF00294"/>
    </source>
</evidence>
<dbReference type="GO" id="GO:0008865">
    <property type="term" value="F:fructokinase activity"/>
    <property type="evidence" value="ECO:0007669"/>
    <property type="project" value="UniProtKB-ARBA"/>
</dbReference>
<feature type="domain" description="Carbohydrate kinase PfkB" evidence="7">
    <location>
        <begin position="5"/>
        <end position="298"/>
    </location>
</feature>
<keyword evidence="3" id="KW-0547">Nucleotide-binding</keyword>
<keyword evidence="4 6" id="KW-0418">Kinase</keyword>
<dbReference type="InterPro" id="IPR029056">
    <property type="entry name" value="Ribokinase-like"/>
</dbReference>
<dbReference type="InterPro" id="IPR011611">
    <property type="entry name" value="PfkB_dom"/>
</dbReference>
<name>A0A1S8YE10_9GAMM</name>
<dbReference type="STRING" id="1926881.BTJ39_21215"/>
<reference evidence="8 9" key="1">
    <citation type="submission" date="2016-12" db="EMBL/GenBank/DDBJ databases">
        <title>Izhakiella australiana sp. nov. of genus Izhakiella isolated from Australian desert.</title>
        <authorList>
            <person name="Ji M."/>
        </authorList>
    </citation>
    <scope>NUCLEOTIDE SEQUENCE [LARGE SCALE GENOMIC DNA]</scope>
    <source>
        <strain evidence="8 9">D4N98</strain>
    </source>
</reference>
<dbReference type="EMBL" id="MRUL01000023">
    <property type="protein sequence ID" value="OON36998.1"/>
    <property type="molecule type" value="Genomic_DNA"/>
</dbReference>
<dbReference type="GO" id="GO:0005524">
    <property type="term" value="F:ATP binding"/>
    <property type="evidence" value="ECO:0007669"/>
    <property type="project" value="UniProtKB-KW"/>
</dbReference>
<evidence type="ECO:0000256" key="3">
    <source>
        <dbReference type="ARBA" id="ARBA00022741"/>
    </source>
</evidence>
<dbReference type="InterPro" id="IPR002139">
    <property type="entry name" value="Ribo/fructo_kinase"/>
</dbReference>
<dbReference type="AlphaFoldDB" id="A0A1S8YE10"/>
<protein>
    <submittedName>
        <fullName evidence="8">Aminoimidazole riboside kinase</fullName>
    </submittedName>
</protein>
<dbReference type="RefSeq" id="WP_078004716.1">
    <property type="nucleotide sequence ID" value="NZ_MRUL01000023.1"/>
</dbReference>
<evidence type="ECO:0000256" key="1">
    <source>
        <dbReference type="ARBA" id="ARBA00010688"/>
    </source>
</evidence>
<evidence type="ECO:0000313" key="8">
    <source>
        <dbReference type="EMBL" id="OON36998.1"/>
    </source>
</evidence>
<dbReference type="InterPro" id="IPR050306">
    <property type="entry name" value="PfkB_Carbo_kinase"/>
</dbReference>
<keyword evidence="2 6" id="KW-0808">Transferase</keyword>
<dbReference type="CDD" id="cd01167">
    <property type="entry name" value="bac_FRK"/>
    <property type="match status" value="1"/>
</dbReference>
<dbReference type="GO" id="GO:0006000">
    <property type="term" value="P:fructose metabolic process"/>
    <property type="evidence" value="ECO:0007669"/>
    <property type="project" value="UniProtKB-ARBA"/>
</dbReference>
<dbReference type="Proteomes" id="UP000190667">
    <property type="component" value="Unassembled WGS sequence"/>
</dbReference>
<dbReference type="Pfam" id="PF00294">
    <property type="entry name" value="PfkB"/>
    <property type="match status" value="1"/>
</dbReference>
<gene>
    <name evidence="8" type="ORF">BTJ39_21215</name>
</gene>
<dbReference type="Gene3D" id="3.40.1190.20">
    <property type="match status" value="1"/>
</dbReference>
<evidence type="ECO:0000256" key="5">
    <source>
        <dbReference type="ARBA" id="ARBA00022840"/>
    </source>
</evidence>
<keyword evidence="5" id="KW-0067">ATP-binding</keyword>
<dbReference type="InterPro" id="IPR002173">
    <property type="entry name" value="Carboh/pur_kinase_PfkB_CS"/>
</dbReference>
<proteinExistence type="inferred from homology"/>
<accession>A0A1S8YE10</accession>
<dbReference type="PRINTS" id="PR00990">
    <property type="entry name" value="RIBOKINASE"/>
</dbReference>
<comment type="caution">
    <text evidence="8">The sequence shown here is derived from an EMBL/GenBank/DDBJ whole genome shotgun (WGS) entry which is preliminary data.</text>
</comment>
<dbReference type="OrthoDB" id="9779730at2"/>